<dbReference type="EMBL" id="CAIX01000544">
    <property type="protein sequence ID" value="CCI50513.1"/>
    <property type="molecule type" value="Genomic_DNA"/>
</dbReference>
<name>A0A024GUW9_9STRA</name>
<proteinExistence type="predicted"/>
<feature type="region of interest" description="Disordered" evidence="1">
    <location>
        <begin position="82"/>
        <end position="108"/>
    </location>
</feature>
<sequence length="524" mass="58802">MISYVRRKSLSEVNVDGPYASDKHSILASTVEIDEDGGMAAHLYYDDPSTAPCRRRGTSIEHNIVAASEWCKTLGRRASLIARTDNQHNSADQDSKQPATRSERSRSLPFSVHQREVYSGLYSRKACVMTTFGTGTIQDHLSKENIYVIQVVALGTAYLQPSQILREIKAVVGERVRTRWGYALIEHYYVDGDMYGLAFDWRWDNEHVWKMKASRNKFERIPTTAIGQTVQLMQHTKKHLFNGVTSIRESSYANKMYRMAKAKRKKMECESISAGKDPSAPNFNLDLEDCVAVTAFGLATVRKVRDSNKIFILEYSQNVTGYFQADTVELQRRQFLQTWNNVRKQSASSQLDGKHFIGLTSMKLLNVNADDADTPTAVNTGMLKLENDITNGQRRLSSFISKTKQSMVSASVSARASATGHMTNIAQNMSAVVAASSKSTTGHQRFHLGERVLASYFGSGRIQKYRPSDCIYTILLRRSQKIGFFHESSLRPFPYDKVTHLTINGAAVHSKSSDSNLAATFTHK</sequence>
<feature type="compositionally biased region" description="Basic and acidic residues" evidence="1">
    <location>
        <begin position="91"/>
        <end position="106"/>
    </location>
</feature>
<accession>A0A024GUW9</accession>
<dbReference type="InParanoid" id="A0A024GUW9"/>
<evidence type="ECO:0000313" key="3">
    <source>
        <dbReference type="Proteomes" id="UP000053237"/>
    </source>
</evidence>
<protein>
    <submittedName>
        <fullName evidence="2">Uncharacterized protein</fullName>
    </submittedName>
</protein>
<evidence type="ECO:0000256" key="1">
    <source>
        <dbReference type="SAM" id="MobiDB-lite"/>
    </source>
</evidence>
<dbReference type="AlphaFoldDB" id="A0A024GUW9"/>
<reference evidence="2 3" key="1">
    <citation type="submission" date="2012-05" db="EMBL/GenBank/DDBJ databases">
        <title>Recombination and specialization in a pathogen metapopulation.</title>
        <authorList>
            <person name="Gardiner A."/>
            <person name="Kemen E."/>
            <person name="Schultz-Larsen T."/>
            <person name="MacLean D."/>
            <person name="Van Oosterhout C."/>
            <person name="Jones J.D.G."/>
        </authorList>
    </citation>
    <scope>NUCLEOTIDE SEQUENCE [LARGE SCALE GENOMIC DNA]</scope>
    <source>
        <strain evidence="2 3">Ac Nc2</strain>
    </source>
</reference>
<gene>
    <name evidence="2" type="ORF">BN9_123540</name>
</gene>
<dbReference type="OrthoDB" id="161565at2759"/>
<evidence type="ECO:0000313" key="2">
    <source>
        <dbReference type="EMBL" id="CCI50513.1"/>
    </source>
</evidence>
<keyword evidence="3" id="KW-1185">Reference proteome</keyword>
<dbReference type="Proteomes" id="UP000053237">
    <property type="component" value="Unassembled WGS sequence"/>
</dbReference>
<comment type="caution">
    <text evidence="2">The sequence shown here is derived from an EMBL/GenBank/DDBJ whole genome shotgun (WGS) entry which is preliminary data.</text>
</comment>
<organism evidence="2 3">
    <name type="scientific">Albugo candida</name>
    <dbReference type="NCBI Taxonomy" id="65357"/>
    <lineage>
        <taxon>Eukaryota</taxon>
        <taxon>Sar</taxon>
        <taxon>Stramenopiles</taxon>
        <taxon>Oomycota</taxon>
        <taxon>Peronosporomycetes</taxon>
        <taxon>Albuginales</taxon>
        <taxon>Albuginaceae</taxon>
        <taxon>Albugo</taxon>
    </lineage>
</organism>